<dbReference type="FunFam" id="3.30.420.80:FF:000005">
    <property type="entry name" value="39S ribosomal protein L18, mitochondrial"/>
    <property type="match status" value="1"/>
</dbReference>
<evidence type="ECO:0000256" key="5">
    <source>
        <dbReference type="ARBA" id="ARBA00023274"/>
    </source>
</evidence>
<accession>R4G5S6</accession>
<evidence type="ECO:0000256" key="3">
    <source>
        <dbReference type="ARBA" id="ARBA00022980"/>
    </source>
</evidence>
<protein>
    <recommendedName>
        <fullName evidence="6">Large ribosomal subunit protein uL18m</fullName>
    </recommendedName>
    <alternativeName>
        <fullName evidence="7">39S ribosomal protein L18, mitochondrial</fullName>
    </alternativeName>
</protein>
<evidence type="ECO:0000256" key="1">
    <source>
        <dbReference type="ARBA" id="ARBA00004173"/>
    </source>
</evidence>
<dbReference type="AlphaFoldDB" id="R4G5S6"/>
<dbReference type="InterPro" id="IPR005484">
    <property type="entry name" value="Ribosomal_uL18_bac/plant/anim"/>
</dbReference>
<sequence>SVKTVSSMTAKNFQNSLQKVVNSTSFPKYVYNRNPRNLEKLCIAYKPDGWHLEKPGRSYWHRLFVERSSRALTAYVKHYTGHIPVQASTKEWAIRKHLYSAVDKGAYFNLSRVLASRCLQFGISSGINAEFQPTEEIDGCDTNLQIFINELKNCGVTLKEPERYINPRPSDLERPDKAWDYF</sequence>
<evidence type="ECO:0000256" key="4">
    <source>
        <dbReference type="ARBA" id="ARBA00023128"/>
    </source>
</evidence>
<keyword evidence="4" id="KW-0496">Mitochondrion</keyword>
<dbReference type="EMBL" id="GAHY01000270">
    <property type="protein sequence ID" value="JAA77240.1"/>
    <property type="molecule type" value="mRNA"/>
</dbReference>
<dbReference type="InterPro" id="IPR057268">
    <property type="entry name" value="Ribosomal_L18"/>
</dbReference>
<keyword evidence="3 8" id="KW-0689">Ribosomal protein</keyword>
<dbReference type="VEuPathDB" id="VectorBase:RPRC000906"/>
<dbReference type="GO" id="GO:0008097">
    <property type="term" value="F:5S rRNA binding"/>
    <property type="evidence" value="ECO:0007669"/>
    <property type="project" value="TreeGrafter"/>
</dbReference>
<name>R4G5S6_RHOPR</name>
<dbReference type="PANTHER" id="PTHR12899">
    <property type="entry name" value="39S RIBOSOMAL PROTEIN L18, MITOCHONDRIAL"/>
    <property type="match status" value="1"/>
</dbReference>
<reference evidence="8" key="1">
    <citation type="submission" date="2013-04" db="EMBL/GenBank/DDBJ databases">
        <title>An insight into the transcriptome of the digestive tract of the blood sucking bug, Rhodnius prolixus.</title>
        <authorList>
            <person name="Ribeiro J.M.C."/>
            <person name="Genta F.A."/>
            <person name="Sorgine M.H.F."/>
            <person name="Paiva-Silva G.O."/>
            <person name="Majerowicz D."/>
            <person name="Medeiros M."/>
            <person name="Koerich L."/>
            <person name="Terra W.R."/>
            <person name="Ferreira C."/>
            <person name="Pimentel A.C."/>
            <person name="Bisch P.M."/>
            <person name="Diniz M.M.P."/>
            <person name="Nascimento R."/>
            <person name="Salmon D."/>
            <person name="Silber A.M."/>
            <person name="Alves M."/>
            <person name="Oliveira M.F."/>
            <person name="Gondim K.C."/>
            <person name="Silva Neto M.A.C."/>
            <person name="Atella G.C."/>
            <person name="Araujo H."/>
            <person name="Dias F.S."/>
            <person name="Polycarpo C.R."/>
            <person name="Fampa P."/>
            <person name="Melo A.C."/>
            <person name="Tanaka A.S."/>
            <person name="Balczun C."/>
            <person name="Oliveira J.H.M."/>
            <person name="Goncalves R."/>
            <person name="Lazoski C."/>
            <person name="Pereira M.A."/>
            <person name="Rivera-Pomar R."/>
            <person name="Diambra L."/>
            <person name="Schaub G.A."/>
            <person name="Garcia E.S."/>
            <person name="Azambuja P."/>
            <person name="Braz G.R.C."/>
            <person name="Oliveira P.L."/>
        </authorList>
    </citation>
    <scope>NUCLEOTIDE SEQUENCE</scope>
</reference>
<organism evidence="8">
    <name type="scientific">Rhodnius prolixus</name>
    <name type="common">Triatomid bug</name>
    <dbReference type="NCBI Taxonomy" id="13249"/>
    <lineage>
        <taxon>Eukaryota</taxon>
        <taxon>Metazoa</taxon>
        <taxon>Ecdysozoa</taxon>
        <taxon>Arthropoda</taxon>
        <taxon>Hexapoda</taxon>
        <taxon>Insecta</taxon>
        <taxon>Pterygota</taxon>
        <taxon>Neoptera</taxon>
        <taxon>Paraneoptera</taxon>
        <taxon>Hemiptera</taxon>
        <taxon>Heteroptera</taxon>
        <taxon>Panheteroptera</taxon>
        <taxon>Cimicomorpha</taxon>
        <taxon>Reduviidae</taxon>
        <taxon>Triatominae</taxon>
        <taxon>Rhodnius</taxon>
    </lineage>
</organism>
<evidence type="ECO:0000313" key="8">
    <source>
        <dbReference type="EMBL" id="JAA77240.1"/>
    </source>
</evidence>
<feature type="non-terminal residue" evidence="8">
    <location>
        <position position="1"/>
    </location>
</feature>
<comment type="subcellular location">
    <subcellularLocation>
        <location evidence="1">Mitochondrion</location>
    </subcellularLocation>
</comment>
<proteinExistence type="evidence at transcript level"/>
<dbReference type="GO" id="GO:0005840">
    <property type="term" value="C:ribosome"/>
    <property type="evidence" value="ECO:0007669"/>
    <property type="project" value="UniProtKB-KW"/>
</dbReference>
<keyword evidence="5" id="KW-0687">Ribonucleoprotein</keyword>
<evidence type="ECO:0000256" key="7">
    <source>
        <dbReference type="ARBA" id="ARBA00082661"/>
    </source>
</evidence>
<evidence type="ECO:0000256" key="6">
    <source>
        <dbReference type="ARBA" id="ARBA00069051"/>
    </source>
</evidence>
<dbReference type="InterPro" id="IPR036967">
    <property type="entry name" value="Ribosomal_uS11_sf"/>
</dbReference>
<dbReference type="SUPFAM" id="SSF53137">
    <property type="entry name" value="Translational machinery components"/>
    <property type="match status" value="1"/>
</dbReference>
<dbReference type="Gene3D" id="3.30.420.80">
    <property type="entry name" value="Ribosomal protein S11"/>
    <property type="match status" value="1"/>
</dbReference>
<dbReference type="GO" id="GO:1990904">
    <property type="term" value="C:ribonucleoprotein complex"/>
    <property type="evidence" value="ECO:0007669"/>
    <property type="project" value="UniProtKB-KW"/>
</dbReference>
<dbReference type="HOGENOM" id="CLU_108540_0_0_1"/>
<comment type="similarity">
    <text evidence="2">Belongs to the universal ribosomal protein uL18 family.</text>
</comment>
<dbReference type="GO" id="GO:0003735">
    <property type="term" value="F:structural constituent of ribosome"/>
    <property type="evidence" value="ECO:0007669"/>
    <property type="project" value="InterPro"/>
</dbReference>
<evidence type="ECO:0000256" key="2">
    <source>
        <dbReference type="ARBA" id="ARBA00007116"/>
    </source>
</evidence>
<dbReference type="PANTHER" id="PTHR12899:SF3">
    <property type="entry name" value="LARGE RIBOSOMAL SUBUNIT PROTEIN UL18M"/>
    <property type="match status" value="1"/>
</dbReference>
<dbReference type="GO" id="GO:0005743">
    <property type="term" value="C:mitochondrial inner membrane"/>
    <property type="evidence" value="ECO:0007669"/>
    <property type="project" value="UniProtKB-ARBA"/>
</dbReference>
<dbReference type="GO" id="GO:0006412">
    <property type="term" value="P:translation"/>
    <property type="evidence" value="ECO:0007669"/>
    <property type="project" value="InterPro"/>
</dbReference>
<dbReference type="CDD" id="cd00432">
    <property type="entry name" value="Ribosomal_L18_L5e"/>
    <property type="match status" value="1"/>
</dbReference>